<evidence type="ECO:0000313" key="3">
    <source>
        <dbReference type="Proteomes" id="UP000298030"/>
    </source>
</evidence>
<organism evidence="2 3">
    <name type="scientific">Coprinellus micaceus</name>
    <name type="common">Glistening ink-cap mushroom</name>
    <name type="synonym">Coprinus micaceus</name>
    <dbReference type="NCBI Taxonomy" id="71717"/>
    <lineage>
        <taxon>Eukaryota</taxon>
        <taxon>Fungi</taxon>
        <taxon>Dikarya</taxon>
        <taxon>Basidiomycota</taxon>
        <taxon>Agaricomycotina</taxon>
        <taxon>Agaricomycetes</taxon>
        <taxon>Agaricomycetidae</taxon>
        <taxon>Agaricales</taxon>
        <taxon>Agaricineae</taxon>
        <taxon>Psathyrellaceae</taxon>
        <taxon>Coprinellus</taxon>
    </lineage>
</organism>
<keyword evidence="1" id="KW-0812">Transmembrane</keyword>
<feature type="non-terminal residue" evidence="2">
    <location>
        <position position="1"/>
    </location>
</feature>
<keyword evidence="3" id="KW-1185">Reference proteome</keyword>
<dbReference type="EMBL" id="QPFP01000020">
    <property type="protein sequence ID" value="TEB31174.1"/>
    <property type="molecule type" value="Genomic_DNA"/>
</dbReference>
<comment type="caution">
    <text evidence="2">The sequence shown here is derived from an EMBL/GenBank/DDBJ whole genome shotgun (WGS) entry which is preliminary data.</text>
</comment>
<dbReference type="AlphaFoldDB" id="A0A4Y7TB56"/>
<evidence type="ECO:0000256" key="1">
    <source>
        <dbReference type="SAM" id="Phobius"/>
    </source>
</evidence>
<gene>
    <name evidence="2" type="ORF">FA13DRAFT_1733106</name>
</gene>
<reference evidence="2 3" key="1">
    <citation type="journal article" date="2019" name="Nat. Ecol. Evol.">
        <title>Megaphylogeny resolves global patterns of mushroom evolution.</title>
        <authorList>
            <person name="Varga T."/>
            <person name="Krizsan K."/>
            <person name="Foldi C."/>
            <person name="Dima B."/>
            <person name="Sanchez-Garcia M."/>
            <person name="Sanchez-Ramirez S."/>
            <person name="Szollosi G.J."/>
            <person name="Szarkandi J.G."/>
            <person name="Papp V."/>
            <person name="Albert L."/>
            <person name="Andreopoulos W."/>
            <person name="Angelini C."/>
            <person name="Antonin V."/>
            <person name="Barry K.W."/>
            <person name="Bougher N.L."/>
            <person name="Buchanan P."/>
            <person name="Buyck B."/>
            <person name="Bense V."/>
            <person name="Catcheside P."/>
            <person name="Chovatia M."/>
            <person name="Cooper J."/>
            <person name="Damon W."/>
            <person name="Desjardin D."/>
            <person name="Finy P."/>
            <person name="Geml J."/>
            <person name="Haridas S."/>
            <person name="Hughes K."/>
            <person name="Justo A."/>
            <person name="Karasinski D."/>
            <person name="Kautmanova I."/>
            <person name="Kiss B."/>
            <person name="Kocsube S."/>
            <person name="Kotiranta H."/>
            <person name="LaButti K.M."/>
            <person name="Lechner B.E."/>
            <person name="Liimatainen K."/>
            <person name="Lipzen A."/>
            <person name="Lukacs Z."/>
            <person name="Mihaltcheva S."/>
            <person name="Morgado L.N."/>
            <person name="Niskanen T."/>
            <person name="Noordeloos M.E."/>
            <person name="Ohm R.A."/>
            <person name="Ortiz-Santana B."/>
            <person name="Ovrebo C."/>
            <person name="Racz N."/>
            <person name="Riley R."/>
            <person name="Savchenko A."/>
            <person name="Shiryaev A."/>
            <person name="Soop K."/>
            <person name="Spirin V."/>
            <person name="Szebenyi C."/>
            <person name="Tomsovsky M."/>
            <person name="Tulloss R.E."/>
            <person name="Uehling J."/>
            <person name="Grigoriev I.V."/>
            <person name="Vagvolgyi C."/>
            <person name="Papp T."/>
            <person name="Martin F.M."/>
            <person name="Miettinen O."/>
            <person name="Hibbett D.S."/>
            <person name="Nagy L.G."/>
        </authorList>
    </citation>
    <scope>NUCLEOTIDE SEQUENCE [LARGE SCALE GENOMIC DNA]</scope>
    <source>
        <strain evidence="2 3">FP101781</strain>
    </source>
</reference>
<keyword evidence="1" id="KW-0472">Membrane</keyword>
<sequence>FFFLGWNKIEPDLGAVAIIYIRVWAFAGCDRKVLYILASIFVVLDVISFSFLGKYVTSVEVFQAAPSTHLTCVCIGDDSVMVSVVYGIMVVSVVGLMAIMVGFGIYRYQEMGIRSAYGGLLAPILQGWNHLFLLNVLNIAIHVVGKHGFQYLLVKTQIYLHGMIAVRMVLHLRAYAEKDRYITLDSPGVAQSALVGFVMPEERIEVVPQSEITDREVSRSTLVAFP</sequence>
<accession>A0A4Y7TB56</accession>
<evidence type="ECO:0000313" key="2">
    <source>
        <dbReference type="EMBL" id="TEB31174.1"/>
    </source>
</evidence>
<keyword evidence="1" id="KW-1133">Transmembrane helix</keyword>
<name>A0A4Y7TB56_COPMI</name>
<proteinExistence type="predicted"/>
<protein>
    <submittedName>
        <fullName evidence="2">Uncharacterized protein</fullName>
    </submittedName>
</protein>
<feature type="transmembrane region" description="Helical" evidence="1">
    <location>
        <begin position="85"/>
        <end position="106"/>
    </location>
</feature>
<dbReference type="Proteomes" id="UP000298030">
    <property type="component" value="Unassembled WGS sequence"/>
</dbReference>
<feature type="transmembrane region" description="Helical" evidence="1">
    <location>
        <begin position="33"/>
        <end position="52"/>
    </location>
</feature>